<proteinExistence type="predicted"/>
<dbReference type="EMBL" id="CP130318">
    <property type="protein sequence ID" value="WNQ11136.1"/>
    <property type="molecule type" value="Genomic_DNA"/>
</dbReference>
<reference evidence="1 2" key="1">
    <citation type="submission" date="2022-02" db="EMBL/GenBank/DDBJ databases">
        <title>Paenibacillus sp. MBLB1776 Whole Genome Shotgun Sequencing.</title>
        <authorList>
            <person name="Hwang C.Y."/>
            <person name="Cho E.-S."/>
            <person name="Seo M.-J."/>
        </authorList>
    </citation>
    <scope>NUCLEOTIDE SEQUENCE [LARGE SCALE GENOMIC DNA]</scope>
    <source>
        <strain evidence="1 2">MBLB1776</strain>
    </source>
</reference>
<organism evidence="1 2">
    <name type="scientific">Paenibacillus aurantius</name>
    <dbReference type="NCBI Taxonomy" id="2918900"/>
    <lineage>
        <taxon>Bacteria</taxon>
        <taxon>Bacillati</taxon>
        <taxon>Bacillota</taxon>
        <taxon>Bacilli</taxon>
        <taxon>Bacillales</taxon>
        <taxon>Paenibacillaceae</taxon>
        <taxon>Paenibacillus</taxon>
    </lineage>
</organism>
<evidence type="ECO:0000313" key="2">
    <source>
        <dbReference type="Proteomes" id="UP001305702"/>
    </source>
</evidence>
<dbReference type="AlphaFoldDB" id="A0AA96LCH5"/>
<evidence type="ECO:0000313" key="1">
    <source>
        <dbReference type="EMBL" id="WNQ11136.1"/>
    </source>
</evidence>
<gene>
    <name evidence="1" type="ORF">MJA45_26645</name>
</gene>
<dbReference type="KEGG" id="paun:MJA45_26645"/>
<dbReference type="Proteomes" id="UP001305702">
    <property type="component" value="Chromosome"/>
</dbReference>
<dbReference type="RefSeq" id="WP_315604912.1">
    <property type="nucleotide sequence ID" value="NZ_CP130318.1"/>
</dbReference>
<accession>A0AA96LCH5</accession>
<name>A0AA96LCH5_9BACL</name>
<protein>
    <submittedName>
        <fullName evidence="1">Uncharacterized protein</fullName>
    </submittedName>
</protein>
<keyword evidence="2" id="KW-1185">Reference proteome</keyword>
<sequence length="76" mass="8781">MKRFDRDPKVEKKKPLTMDRLLQDHPELSSVEREVYQVVAHGLAHSRDIAEIARRTQLSELQAGVAVQLLTYKNLL</sequence>